<name>A0A7M1R1R3_9ACTO</name>
<evidence type="ECO:0000313" key="3">
    <source>
        <dbReference type="Proteomes" id="UP000594961"/>
    </source>
</evidence>
<dbReference type="AlphaFoldDB" id="A0A7M1R1R3"/>
<feature type="transmembrane region" description="Helical" evidence="1">
    <location>
        <begin position="182"/>
        <end position="207"/>
    </location>
</feature>
<dbReference type="RefSeq" id="WP_197552971.1">
    <property type="nucleotide sequence ID" value="NZ_CP063212.1"/>
</dbReference>
<evidence type="ECO:0000256" key="1">
    <source>
        <dbReference type="SAM" id="Phobius"/>
    </source>
</evidence>
<sequence length="211" mass="21973">MTTVAIILAAVLAWVWLTPRSVGGPGGRRVGGGWRVGGGGPVARARGVLLRLWQVIGRLRGTSRAGTRTVDNAVVLDLAAAALRSGMSIPGMLKALDVATGGSAPRDGSGGERTRAANMLLMGARWDEAWEGLGQERLREALRAAWTDGAAPVPLIERSAQSLRLRRQRNAKEAAAKLGARLVMPLGLCFLPAFILVGIVPVVAGAAGSLF</sequence>
<keyword evidence="1" id="KW-0812">Transmembrane</keyword>
<dbReference type="EMBL" id="CP063212">
    <property type="protein sequence ID" value="QOR47624.1"/>
    <property type="molecule type" value="Genomic_DNA"/>
</dbReference>
<proteinExistence type="predicted"/>
<organism evidence="2 3">
    <name type="scientific">Trueperella pecoris</name>
    <dbReference type="NCBI Taxonomy" id="2733571"/>
    <lineage>
        <taxon>Bacteria</taxon>
        <taxon>Bacillati</taxon>
        <taxon>Actinomycetota</taxon>
        <taxon>Actinomycetes</taxon>
        <taxon>Actinomycetales</taxon>
        <taxon>Actinomycetaceae</taxon>
        <taxon>Trueperella</taxon>
    </lineage>
</organism>
<keyword evidence="1" id="KW-0472">Membrane</keyword>
<gene>
    <name evidence="2" type="ORF">INS90_10325</name>
</gene>
<reference evidence="2 3" key="1">
    <citation type="submission" date="2020-10" db="EMBL/GenBank/DDBJ databases">
        <title>Trueperella pecoris sp. nov. isolated from bovine and porcine specimens.</title>
        <authorList>
            <person name="Schoenecker L."/>
            <person name="Schnydrig P."/>
            <person name="Brodard I."/>
            <person name="Thomann A."/>
            <person name="Hemphill A."/>
            <person name="Rodriguez-Campos S."/>
            <person name="Perreten V."/>
            <person name="Jores J."/>
            <person name="Kittl S."/>
        </authorList>
    </citation>
    <scope>NUCLEOTIDE SEQUENCE [LARGE SCALE GENOMIC DNA]</scope>
    <source>
        <strain evidence="2 3">19OD0592</strain>
    </source>
</reference>
<keyword evidence="1" id="KW-1133">Transmembrane helix</keyword>
<accession>A0A7M1R1R3</accession>
<evidence type="ECO:0000313" key="2">
    <source>
        <dbReference type="EMBL" id="QOR47624.1"/>
    </source>
</evidence>
<dbReference type="Proteomes" id="UP000594961">
    <property type="component" value="Chromosome"/>
</dbReference>
<protein>
    <submittedName>
        <fullName evidence="2">Type II secretion system F family protein</fullName>
    </submittedName>
</protein>